<evidence type="ECO:0000313" key="2">
    <source>
        <dbReference type="Proteomes" id="UP000257109"/>
    </source>
</evidence>
<dbReference type="Gene3D" id="3.30.70.270">
    <property type="match status" value="1"/>
</dbReference>
<evidence type="ECO:0000313" key="1">
    <source>
        <dbReference type="EMBL" id="RDX68448.1"/>
    </source>
</evidence>
<dbReference type="STRING" id="157652.A0A371EQW0"/>
<sequence length="226" mass="25671">MADMYPPYTYKTAFMKNGLKNIGATYQRLMDIVFVDHTGRNLEVYMDNMVVKSTSLEEHIKDLEEIFAQQDASRGKVRILDDRKTRPCSNHCDLTAMPLLPLSYDDNSNRPPYPTGVAKTQVGWKDGSLFEPRGAIKTQALANFLVEMTSPPSKDPYRSYTWMALQIRREETYHCSPKSSTGETPYQLTFGIGTMILVEIGEPLLRRSSFNLAENLSSLRTDLNLV</sequence>
<gene>
    <name evidence="1" type="ORF">CR513_52566</name>
</gene>
<evidence type="ECO:0008006" key="3">
    <source>
        <dbReference type="Google" id="ProtNLM"/>
    </source>
</evidence>
<dbReference type="PANTHER" id="PTHR24559:SF444">
    <property type="entry name" value="REVERSE TRANSCRIPTASE DOMAIN-CONTAINING PROTEIN"/>
    <property type="match status" value="1"/>
</dbReference>
<dbReference type="SUPFAM" id="SSF56672">
    <property type="entry name" value="DNA/RNA polymerases"/>
    <property type="match status" value="1"/>
</dbReference>
<dbReference type="AlphaFoldDB" id="A0A371EQW0"/>
<reference evidence="1" key="1">
    <citation type="submission" date="2018-05" db="EMBL/GenBank/DDBJ databases">
        <title>Draft genome of Mucuna pruriens seed.</title>
        <authorList>
            <person name="Nnadi N.E."/>
            <person name="Vos R."/>
            <person name="Hasami M.H."/>
            <person name="Devisetty U.K."/>
            <person name="Aguiy J.C."/>
        </authorList>
    </citation>
    <scope>NUCLEOTIDE SEQUENCE [LARGE SCALE GENOMIC DNA]</scope>
    <source>
        <strain evidence="1">JCA_2017</strain>
    </source>
</reference>
<dbReference type="InterPro" id="IPR043128">
    <property type="entry name" value="Rev_trsase/Diguanyl_cyclase"/>
</dbReference>
<dbReference type="OrthoDB" id="1936626at2759"/>
<keyword evidence="2" id="KW-1185">Reference proteome</keyword>
<comment type="caution">
    <text evidence="1">The sequence shown here is derived from an EMBL/GenBank/DDBJ whole genome shotgun (WGS) entry which is preliminary data.</text>
</comment>
<protein>
    <recommendedName>
        <fullName evidence="3">Reverse transcriptase domain-containing protein</fullName>
    </recommendedName>
</protein>
<dbReference type="InterPro" id="IPR053134">
    <property type="entry name" value="RNA-dir_DNA_polymerase"/>
</dbReference>
<dbReference type="PANTHER" id="PTHR24559">
    <property type="entry name" value="TRANSPOSON TY3-I GAG-POL POLYPROTEIN"/>
    <property type="match status" value="1"/>
</dbReference>
<name>A0A371EQW0_MUCPR</name>
<proteinExistence type="predicted"/>
<dbReference type="Proteomes" id="UP000257109">
    <property type="component" value="Unassembled WGS sequence"/>
</dbReference>
<dbReference type="InterPro" id="IPR043502">
    <property type="entry name" value="DNA/RNA_pol_sf"/>
</dbReference>
<dbReference type="EMBL" id="QJKJ01012540">
    <property type="protein sequence ID" value="RDX68448.1"/>
    <property type="molecule type" value="Genomic_DNA"/>
</dbReference>
<feature type="non-terminal residue" evidence="1">
    <location>
        <position position="1"/>
    </location>
</feature>
<organism evidence="1 2">
    <name type="scientific">Mucuna pruriens</name>
    <name type="common">Velvet bean</name>
    <name type="synonym">Dolichos pruriens</name>
    <dbReference type="NCBI Taxonomy" id="157652"/>
    <lineage>
        <taxon>Eukaryota</taxon>
        <taxon>Viridiplantae</taxon>
        <taxon>Streptophyta</taxon>
        <taxon>Embryophyta</taxon>
        <taxon>Tracheophyta</taxon>
        <taxon>Spermatophyta</taxon>
        <taxon>Magnoliopsida</taxon>
        <taxon>eudicotyledons</taxon>
        <taxon>Gunneridae</taxon>
        <taxon>Pentapetalae</taxon>
        <taxon>rosids</taxon>
        <taxon>fabids</taxon>
        <taxon>Fabales</taxon>
        <taxon>Fabaceae</taxon>
        <taxon>Papilionoideae</taxon>
        <taxon>50 kb inversion clade</taxon>
        <taxon>NPAAA clade</taxon>
        <taxon>indigoferoid/millettioid clade</taxon>
        <taxon>Phaseoleae</taxon>
        <taxon>Mucuna</taxon>
    </lineage>
</organism>
<accession>A0A371EQW0</accession>